<reference evidence="2" key="1">
    <citation type="submission" date="2016-10" db="EMBL/GenBank/DDBJ databases">
        <authorList>
            <person name="Varghese N."/>
            <person name="Submissions S."/>
        </authorList>
    </citation>
    <scope>NUCLEOTIDE SEQUENCE [LARGE SCALE GENOMIC DNA]</scope>
    <source>
        <strain evidence="2">DSM 173</strain>
    </source>
</reference>
<accession>A0A1H3H964</accession>
<dbReference type="Proteomes" id="UP000198672">
    <property type="component" value="Unassembled WGS sequence"/>
</dbReference>
<organism evidence="1 2">
    <name type="scientific">Allochromatium warmingii</name>
    <name type="common">Chromatium warmingii</name>
    <dbReference type="NCBI Taxonomy" id="61595"/>
    <lineage>
        <taxon>Bacteria</taxon>
        <taxon>Pseudomonadati</taxon>
        <taxon>Pseudomonadota</taxon>
        <taxon>Gammaproteobacteria</taxon>
        <taxon>Chromatiales</taxon>
        <taxon>Chromatiaceae</taxon>
        <taxon>Allochromatium</taxon>
    </lineage>
</organism>
<dbReference type="EMBL" id="FNOW01000031">
    <property type="protein sequence ID" value="SDY11967.1"/>
    <property type="molecule type" value="Genomic_DNA"/>
</dbReference>
<dbReference type="STRING" id="61595.SAMN05421644_13113"/>
<keyword evidence="2" id="KW-1185">Reference proteome</keyword>
<proteinExistence type="predicted"/>
<protein>
    <submittedName>
        <fullName evidence="1">Uncharacterized protein</fullName>
    </submittedName>
</protein>
<evidence type="ECO:0000313" key="1">
    <source>
        <dbReference type="EMBL" id="SDY11967.1"/>
    </source>
</evidence>
<dbReference type="AlphaFoldDB" id="A0A1H3H964"/>
<gene>
    <name evidence="1" type="ORF">SAMN05421644_13113</name>
</gene>
<name>A0A1H3H964_ALLWA</name>
<sequence>MGCQPIKLGDRNEKYDVVTQYQRDVGLPKAETLRCLTN</sequence>
<evidence type="ECO:0000313" key="2">
    <source>
        <dbReference type="Proteomes" id="UP000198672"/>
    </source>
</evidence>